<keyword evidence="6" id="KW-0472">Membrane</keyword>
<protein>
    <recommendedName>
        <fullName evidence="2">histidine kinase</fullName>
        <ecNumber evidence="2">2.7.13.3</ecNumber>
    </recommendedName>
</protein>
<dbReference type="EMBL" id="JAKRVY010000012">
    <property type="protein sequence ID" value="MCL9815050.1"/>
    <property type="molecule type" value="Genomic_DNA"/>
</dbReference>
<feature type="transmembrane region" description="Helical" evidence="6">
    <location>
        <begin position="148"/>
        <end position="165"/>
    </location>
</feature>
<dbReference type="InterPro" id="IPR031621">
    <property type="entry name" value="HisKA_7TM"/>
</dbReference>
<dbReference type="Proteomes" id="UP001202674">
    <property type="component" value="Unassembled WGS sequence"/>
</dbReference>
<organism evidence="8 9">
    <name type="scientific">Natranaeroarchaeum aerophilus</name>
    <dbReference type="NCBI Taxonomy" id="2917711"/>
    <lineage>
        <taxon>Archaea</taxon>
        <taxon>Methanobacteriati</taxon>
        <taxon>Methanobacteriota</taxon>
        <taxon>Stenosarchaea group</taxon>
        <taxon>Halobacteria</taxon>
        <taxon>Halobacteriales</taxon>
        <taxon>Natronoarchaeaceae</taxon>
        <taxon>Natranaeroarchaeum</taxon>
    </lineage>
</organism>
<accession>A0AAE3K743</accession>
<evidence type="ECO:0000256" key="4">
    <source>
        <dbReference type="ARBA" id="ARBA00022777"/>
    </source>
</evidence>
<feature type="transmembrane region" description="Helical" evidence="6">
    <location>
        <begin position="72"/>
        <end position="89"/>
    </location>
</feature>
<keyword evidence="9" id="KW-1185">Reference proteome</keyword>
<dbReference type="PANTHER" id="PTHR42878:SF14">
    <property type="entry name" value="OSMOLARITY TWO-COMPONENT SYSTEM PROTEIN SSK1"/>
    <property type="match status" value="1"/>
</dbReference>
<keyword evidence="4" id="KW-0418">Kinase</keyword>
<evidence type="ECO:0000313" key="8">
    <source>
        <dbReference type="EMBL" id="MCL9815050.1"/>
    </source>
</evidence>
<dbReference type="Gene3D" id="3.30.450.20">
    <property type="entry name" value="PAS domain"/>
    <property type="match status" value="1"/>
</dbReference>
<feature type="transmembrane region" description="Helical" evidence="6">
    <location>
        <begin position="116"/>
        <end position="136"/>
    </location>
</feature>
<dbReference type="InterPro" id="IPR036097">
    <property type="entry name" value="HisK_dim/P_sf"/>
</dbReference>
<feature type="domain" description="Signal transduction histidine kinase dimerisation/phosphoacceptor" evidence="7">
    <location>
        <begin position="309"/>
        <end position="377"/>
    </location>
</feature>
<dbReference type="SUPFAM" id="SSF55874">
    <property type="entry name" value="ATPase domain of HSP90 chaperone/DNA topoisomerase II/histidine kinase"/>
    <property type="match status" value="1"/>
</dbReference>
<dbReference type="InterPro" id="IPR003661">
    <property type="entry name" value="HisK_dim/P_dom"/>
</dbReference>
<dbReference type="SUPFAM" id="SSF47384">
    <property type="entry name" value="Homodimeric domain of signal transducing histidine kinase"/>
    <property type="match status" value="1"/>
</dbReference>
<evidence type="ECO:0000259" key="7">
    <source>
        <dbReference type="SMART" id="SM00388"/>
    </source>
</evidence>
<dbReference type="CDD" id="cd00082">
    <property type="entry name" value="HisKA"/>
    <property type="match status" value="1"/>
</dbReference>
<dbReference type="GO" id="GO:0000155">
    <property type="term" value="F:phosphorelay sensor kinase activity"/>
    <property type="evidence" value="ECO:0007669"/>
    <property type="project" value="InterPro"/>
</dbReference>
<dbReference type="SMART" id="SM00388">
    <property type="entry name" value="HisKA"/>
    <property type="match status" value="1"/>
</dbReference>
<evidence type="ECO:0000256" key="5">
    <source>
        <dbReference type="SAM" id="Coils"/>
    </source>
</evidence>
<keyword evidence="6" id="KW-0812">Transmembrane</keyword>
<dbReference type="PANTHER" id="PTHR42878">
    <property type="entry name" value="TWO-COMPONENT HISTIDINE KINASE"/>
    <property type="match status" value="1"/>
</dbReference>
<comment type="catalytic activity">
    <reaction evidence="1">
        <text>ATP + protein L-histidine = ADP + protein N-phospho-L-histidine.</text>
        <dbReference type="EC" id="2.7.13.3"/>
    </reaction>
</comment>
<dbReference type="Gene3D" id="3.30.565.10">
    <property type="entry name" value="Histidine kinase-like ATPase, C-terminal domain"/>
    <property type="match status" value="1"/>
</dbReference>
<evidence type="ECO:0000256" key="1">
    <source>
        <dbReference type="ARBA" id="ARBA00000085"/>
    </source>
</evidence>
<feature type="transmembrane region" description="Helical" evidence="6">
    <location>
        <begin position="171"/>
        <end position="192"/>
    </location>
</feature>
<sequence length="516" mass="56783">MTDRETRIGLVALLTTTGGWSLSYVGYLLTPTDLLTNAIYLVGLTIGFATVGCWLYFASAYTGRTYHRNRRLRGLAVAVYVAIVAVKLTNPFHSQYYTMEAATVPFAHLTVVHEPFHWVTTAFSYMLAGIGLFMLLEMFAESEYDTRPLSGLAVLTGLPVVFDIVGYQSDLLLGMIYSPLGVAIFAIGVLFVHQDRFMAVQLTDKVDEATVFLDDDDRVRDFNRRAATLVPELDGSVGQPVETVLPEVGHEESIEQRILERERNGTTNYYLASTTSFELGATRIGKLLMLTDVTETEKRRRELERQNDQLHDFAEALTHELRNTLTIIEGHVSLAGDAITNNQIGTANDSLQAVSGSASRMTGIVNDLSILAKYGQTARETEHVDIADAARTARTQVDAGDLSVTVDGDLDVDADGARVRALFKSAYEFFDRNGADAVEIQVSNDEIRMSGNGTPPIKADLEEYFEYGSAVPTSEAGVALPNVRALARVHGWTTRIDPEYTDGIRVVVDTDSHSDR</sequence>
<evidence type="ECO:0000313" key="9">
    <source>
        <dbReference type="Proteomes" id="UP001202674"/>
    </source>
</evidence>
<keyword evidence="3" id="KW-0808">Transferase</keyword>
<feature type="transmembrane region" description="Helical" evidence="6">
    <location>
        <begin position="39"/>
        <end position="60"/>
    </location>
</feature>
<proteinExistence type="predicted"/>
<gene>
    <name evidence="8" type="ORF">AArcSt11_15455</name>
</gene>
<dbReference type="GO" id="GO:0007234">
    <property type="term" value="P:osmosensory signaling via phosphorelay pathway"/>
    <property type="evidence" value="ECO:0007669"/>
    <property type="project" value="TreeGrafter"/>
</dbReference>
<evidence type="ECO:0000256" key="6">
    <source>
        <dbReference type="SAM" id="Phobius"/>
    </source>
</evidence>
<dbReference type="InterPro" id="IPR050351">
    <property type="entry name" value="BphY/WalK/GraS-like"/>
</dbReference>
<name>A0AAE3K743_9EURY</name>
<keyword evidence="6" id="KW-1133">Transmembrane helix</keyword>
<dbReference type="AlphaFoldDB" id="A0AAE3K743"/>
<dbReference type="GO" id="GO:0000156">
    <property type="term" value="F:phosphorelay response regulator activity"/>
    <property type="evidence" value="ECO:0007669"/>
    <property type="project" value="TreeGrafter"/>
</dbReference>
<comment type="caution">
    <text evidence="8">The sequence shown here is derived from an EMBL/GenBank/DDBJ whole genome shotgun (WGS) entry which is preliminary data.</text>
</comment>
<evidence type="ECO:0000256" key="3">
    <source>
        <dbReference type="ARBA" id="ARBA00022679"/>
    </source>
</evidence>
<feature type="transmembrane region" description="Helical" evidence="6">
    <location>
        <begin position="7"/>
        <end position="27"/>
    </location>
</feature>
<keyword evidence="5" id="KW-0175">Coiled coil</keyword>
<dbReference type="GO" id="GO:0030295">
    <property type="term" value="F:protein kinase activator activity"/>
    <property type="evidence" value="ECO:0007669"/>
    <property type="project" value="TreeGrafter"/>
</dbReference>
<dbReference type="Pfam" id="PF16927">
    <property type="entry name" value="HisKA_7TM"/>
    <property type="match status" value="1"/>
</dbReference>
<dbReference type="InterPro" id="IPR036890">
    <property type="entry name" value="HATPase_C_sf"/>
</dbReference>
<dbReference type="Pfam" id="PF13596">
    <property type="entry name" value="PAS_10"/>
    <property type="match status" value="1"/>
</dbReference>
<feature type="coiled-coil region" evidence="5">
    <location>
        <begin position="293"/>
        <end position="320"/>
    </location>
</feature>
<dbReference type="Pfam" id="PF00512">
    <property type="entry name" value="HisKA"/>
    <property type="match status" value="1"/>
</dbReference>
<reference evidence="8 9" key="1">
    <citation type="journal article" date="2022" name="Syst. Appl. Microbiol.">
        <title>Natronocalculus amylovorans gen. nov., sp. nov., and Natranaeroarchaeum aerophilus sp. nov., dominant culturable amylolytic natronoarchaea from hypersaline soda lakes in southwestern Siberia.</title>
        <authorList>
            <person name="Sorokin D.Y."/>
            <person name="Elcheninov A.G."/>
            <person name="Khizhniak T.V."/>
            <person name="Koenen M."/>
            <person name="Bale N.J."/>
            <person name="Damste J.S.S."/>
            <person name="Kublanov I.V."/>
        </authorList>
    </citation>
    <scope>NUCLEOTIDE SEQUENCE [LARGE SCALE GENOMIC DNA]</scope>
    <source>
        <strain evidence="8 9">AArc-St1-1</strain>
    </source>
</reference>
<evidence type="ECO:0000256" key="2">
    <source>
        <dbReference type="ARBA" id="ARBA00012438"/>
    </source>
</evidence>
<dbReference type="EC" id="2.7.13.3" evidence="2"/>